<gene>
    <name evidence="2" type="ORF">C0J27_00980</name>
</gene>
<evidence type="ECO:0008006" key="4">
    <source>
        <dbReference type="Google" id="ProtNLM"/>
    </source>
</evidence>
<dbReference type="RefSeq" id="WP_115585339.1">
    <property type="nucleotide sequence ID" value="NZ_CP025544.1"/>
</dbReference>
<keyword evidence="3" id="KW-1185">Reference proteome</keyword>
<dbReference type="EMBL" id="CP025544">
    <property type="protein sequence ID" value="AXK60324.1"/>
    <property type="molecule type" value="Genomic_DNA"/>
</dbReference>
<evidence type="ECO:0000256" key="1">
    <source>
        <dbReference type="SAM" id="SignalP"/>
    </source>
</evidence>
<keyword evidence="1" id="KW-0732">Signal</keyword>
<feature type="signal peptide" evidence="1">
    <location>
        <begin position="1"/>
        <end position="22"/>
    </location>
</feature>
<accession>A0A345ZAK7</accession>
<reference evidence="2 3" key="1">
    <citation type="submission" date="2017-12" db="EMBL/GenBank/DDBJ databases">
        <title>Chromulinavorax destructans is a abundant pathogen of dominant heterotrophic picoflagllates.</title>
        <authorList>
            <person name="Deeg C.M."/>
            <person name="Zimmer M."/>
            <person name="Suttle C.A."/>
        </authorList>
    </citation>
    <scope>NUCLEOTIDE SEQUENCE [LARGE SCALE GENOMIC DNA]</scope>
    <source>
        <strain evidence="2 3">SeV1</strain>
    </source>
</reference>
<evidence type="ECO:0000313" key="3">
    <source>
        <dbReference type="Proteomes" id="UP000254834"/>
    </source>
</evidence>
<dbReference type="AlphaFoldDB" id="A0A345ZAK7"/>
<organism evidence="2 3">
    <name type="scientific">Candidatus Chromulinivorax destructor</name>
    <dbReference type="NCBI Taxonomy" id="2066483"/>
    <lineage>
        <taxon>Bacteria</taxon>
        <taxon>Candidatus Babelota</taxon>
        <taxon>Candidatus Babeliae</taxon>
        <taxon>Candidatus Babeliales</taxon>
        <taxon>Candidatus Chromulinivoraceae</taxon>
        <taxon>Candidatus Chromulinivorax</taxon>
    </lineage>
</organism>
<dbReference type="KEGG" id="cdes:C0J27_00980"/>
<protein>
    <recommendedName>
        <fullName evidence="4">Gingipain propeptide domain-containing protein</fullName>
    </recommendedName>
</protein>
<proteinExistence type="predicted"/>
<evidence type="ECO:0000313" key="2">
    <source>
        <dbReference type="EMBL" id="AXK60324.1"/>
    </source>
</evidence>
<dbReference type="Proteomes" id="UP000254834">
    <property type="component" value="Chromosome"/>
</dbReference>
<feature type="chain" id="PRO_5016880342" description="Gingipain propeptide domain-containing protein" evidence="1">
    <location>
        <begin position="23"/>
        <end position="229"/>
    </location>
</feature>
<name>A0A345ZAK7_9BACT</name>
<sequence length="229" mass="25152">MHKKIFYLFCILTCLSYTFVYSTTQVTSNFTNSTNIPVIFLSYSDTHEQATERKIVEPNQTITTHVTATSTVRYEIQPAIRPQKISMGTGSKNIVYNQKTAQFGLQAASLSRKNKIDPYLADTSVMQLTNTTPFPITISVVIKDAGQVTPTLVPDAIKKTMLTPDAIPAQALNQTRLPVGASYSTDDPITGVLVSCGLKKYVSQDIPLARVKNKYTIVHESGKLKTVAG</sequence>